<keyword evidence="10 12" id="KW-0648">Protein biosynthesis</keyword>
<comment type="caution">
    <text evidence="15">The sequence shown here is derived from an EMBL/GenBank/DDBJ whole genome shotgun (WGS) entry which is preliminary data.</text>
</comment>
<dbReference type="GO" id="GO:0004813">
    <property type="term" value="F:alanine-tRNA ligase activity"/>
    <property type="evidence" value="ECO:0007669"/>
    <property type="project" value="UniProtKB-UniRule"/>
</dbReference>
<dbReference type="Gene3D" id="6.10.250.550">
    <property type="match status" value="1"/>
</dbReference>
<dbReference type="SUPFAM" id="SSF50447">
    <property type="entry name" value="Translation proteins"/>
    <property type="match status" value="1"/>
</dbReference>
<dbReference type="FunFam" id="3.10.310.40:FF:000001">
    <property type="entry name" value="Alanine--tRNA ligase"/>
    <property type="match status" value="1"/>
</dbReference>
<dbReference type="InterPro" id="IPR018165">
    <property type="entry name" value="Ala-tRNA-synth_IIc_core"/>
</dbReference>
<evidence type="ECO:0000256" key="8">
    <source>
        <dbReference type="ARBA" id="ARBA00022840"/>
    </source>
</evidence>
<keyword evidence="5 12" id="KW-0479">Metal-binding</keyword>
<keyword evidence="8 12" id="KW-0067">ATP-binding</keyword>
<keyword evidence="13" id="KW-0175">Coiled coil</keyword>
<dbReference type="SUPFAM" id="SSF55681">
    <property type="entry name" value="Class II aaRS and biotin synthetases"/>
    <property type="match status" value="1"/>
</dbReference>
<dbReference type="GO" id="GO:0005829">
    <property type="term" value="C:cytosol"/>
    <property type="evidence" value="ECO:0007669"/>
    <property type="project" value="TreeGrafter"/>
</dbReference>
<dbReference type="InterPro" id="IPR009000">
    <property type="entry name" value="Transl_B-barrel_sf"/>
</dbReference>
<dbReference type="InterPro" id="IPR012947">
    <property type="entry name" value="tRNA_SAD"/>
</dbReference>
<dbReference type="InterPro" id="IPR018164">
    <property type="entry name" value="Ala-tRNA-synth_IIc_N"/>
</dbReference>
<comment type="similarity">
    <text evidence="2 12">Belongs to the class-II aminoacyl-tRNA synthetase family.</text>
</comment>
<dbReference type="InterPro" id="IPR050058">
    <property type="entry name" value="Ala-tRNA_ligase"/>
</dbReference>
<dbReference type="EC" id="6.1.1.7" evidence="12"/>
<dbReference type="InterPro" id="IPR002318">
    <property type="entry name" value="Ala-tRNA-lgiase_IIc"/>
</dbReference>
<dbReference type="Pfam" id="PF07973">
    <property type="entry name" value="tRNA_SAD"/>
    <property type="match status" value="1"/>
</dbReference>
<keyword evidence="9 12" id="KW-0694">RNA-binding</keyword>
<dbReference type="PRINTS" id="PR00980">
    <property type="entry name" value="TRNASYNTHALA"/>
</dbReference>
<keyword evidence="16" id="KW-1185">Reference proteome</keyword>
<dbReference type="Gene3D" id="3.30.54.20">
    <property type="match status" value="1"/>
</dbReference>
<keyword evidence="11 12" id="KW-0030">Aminoacyl-tRNA synthetase</keyword>
<keyword evidence="12" id="KW-0963">Cytoplasm</keyword>
<comment type="cofactor">
    <cofactor evidence="12">
        <name>Zn(2+)</name>
        <dbReference type="ChEBI" id="CHEBI:29105"/>
    </cofactor>
    <text evidence="12">Binds 1 zinc ion per subunit.</text>
</comment>
<feature type="binding site" evidence="12">
    <location>
        <position position="566"/>
    </location>
    <ligand>
        <name>Zn(2+)</name>
        <dbReference type="ChEBI" id="CHEBI:29105"/>
    </ligand>
</feature>
<dbReference type="GO" id="GO:0000049">
    <property type="term" value="F:tRNA binding"/>
    <property type="evidence" value="ECO:0007669"/>
    <property type="project" value="UniProtKB-KW"/>
</dbReference>
<evidence type="ECO:0000259" key="14">
    <source>
        <dbReference type="PROSITE" id="PS50860"/>
    </source>
</evidence>
<dbReference type="Gene3D" id="2.40.30.130">
    <property type="match status" value="1"/>
</dbReference>
<dbReference type="HAMAP" id="MF_00036_B">
    <property type="entry name" value="Ala_tRNA_synth_B"/>
    <property type="match status" value="1"/>
</dbReference>
<dbReference type="InterPro" id="IPR018162">
    <property type="entry name" value="Ala-tRNA-ligase_IIc_anticod-bd"/>
</dbReference>
<comment type="domain">
    <text evidence="12">Consists of three domains; the N-terminal catalytic domain, the editing domain and the C-terminal C-Ala domain. The editing domain removes incorrectly charged amino acids, while the C-Ala domain, along with tRNA(Ala), serves as a bridge to cooperatively bring together the editing and aminoacylation centers thus stimulating deacylation of misacylated tRNAs.</text>
</comment>
<evidence type="ECO:0000256" key="7">
    <source>
        <dbReference type="ARBA" id="ARBA00022833"/>
    </source>
</evidence>
<dbReference type="CDD" id="cd00673">
    <property type="entry name" value="AlaRS_core"/>
    <property type="match status" value="1"/>
</dbReference>
<feature type="binding site" evidence="12">
    <location>
        <position position="570"/>
    </location>
    <ligand>
        <name>Zn(2+)</name>
        <dbReference type="ChEBI" id="CHEBI:29105"/>
    </ligand>
</feature>
<protein>
    <recommendedName>
        <fullName evidence="12">Alanine--tRNA ligase</fullName>
        <ecNumber evidence="12">6.1.1.7</ecNumber>
    </recommendedName>
    <alternativeName>
        <fullName evidence="12">Alanyl-tRNA synthetase</fullName>
        <shortName evidence="12">AlaRS</shortName>
    </alternativeName>
</protein>
<dbReference type="FunFam" id="2.40.30.130:FF:000001">
    <property type="entry name" value="Alanine--tRNA ligase"/>
    <property type="match status" value="1"/>
</dbReference>
<dbReference type="GO" id="GO:0005524">
    <property type="term" value="F:ATP binding"/>
    <property type="evidence" value="ECO:0007669"/>
    <property type="project" value="UniProtKB-UniRule"/>
</dbReference>
<evidence type="ECO:0000256" key="9">
    <source>
        <dbReference type="ARBA" id="ARBA00022884"/>
    </source>
</evidence>
<dbReference type="SUPFAM" id="SSF55186">
    <property type="entry name" value="ThrRS/AlaRS common domain"/>
    <property type="match status" value="1"/>
</dbReference>
<reference evidence="15" key="1">
    <citation type="submission" date="2022-12" db="EMBL/GenBank/DDBJ databases">
        <title>Reference genome sequencing for broad-spectrum identification of bacterial and archaeal isolates by mass spectrometry.</title>
        <authorList>
            <person name="Sekiguchi Y."/>
            <person name="Tourlousse D.M."/>
        </authorList>
    </citation>
    <scope>NUCLEOTIDE SEQUENCE</scope>
    <source>
        <strain evidence="15">TSL-P1</strain>
    </source>
</reference>
<evidence type="ECO:0000256" key="11">
    <source>
        <dbReference type="ARBA" id="ARBA00023146"/>
    </source>
</evidence>
<evidence type="ECO:0000256" key="6">
    <source>
        <dbReference type="ARBA" id="ARBA00022741"/>
    </source>
</evidence>
<dbReference type="PANTHER" id="PTHR11777:SF9">
    <property type="entry name" value="ALANINE--TRNA LIGASE, CYTOPLASMIC"/>
    <property type="match status" value="1"/>
</dbReference>
<dbReference type="SMART" id="SM00863">
    <property type="entry name" value="tRNA_SAD"/>
    <property type="match status" value="1"/>
</dbReference>
<dbReference type="InterPro" id="IPR045864">
    <property type="entry name" value="aa-tRNA-synth_II/BPL/LPL"/>
</dbReference>
<dbReference type="NCBIfam" id="TIGR00344">
    <property type="entry name" value="alaS"/>
    <property type="match status" value="1"/>
</dbReference>
<feature type="domain" description="Alanyl-transfer RNA synthetases family profile" evidence="14">
    <location>
        <begin position="1"/>
        <end position="711"/>
    </location>
</feature>
<evidence type="ECO:0000256" key="5">
    <source>
        <dbReference type="ARBA" id="ARBA00022723"/>
    </source>
</evidence>
<dbReference type="GO" id="GO:0002161">
    <property type="term" value="F:aminoacyl-tRNA deacylase activity"/>
    <property type="evidence" value="ECO:0007669"/>
    <property type="project" value="TreeGrafter"/>
</dbReference>
<dbReference type="EMBL" id="BSDX01000001">
    <property type="protein sequence ID" value="GLI54099.1"/>
    <property type="molecule type" value="Genomic_DNA"/>
</dbReference>
<dbReference type="AlphaFoldDB" id="A0A9W6GF14"/>
<evidence type="ECO:0000256" key="1">
    <source>
        <dbReference type="ARBA" id="ARBA00004496"/>
    </source>
</evidence>
<evidence type="ECO:0000256" key="3">
    <source>
        <dbReference type="ARBA" id="ARBA00022555"/>
    </source>
</evidence>
<dbReference type="FunFam" id="3.30.980.10:FF:000004">
    <property type="entry name" value="Alanine--tRNA ligase, cytoplasmic"/>
    <property type="match status" value="1"/>
</dbReference>
<keyword evidence="7 12" id="KW-0862">Zinc</keyword>
<dbReference type="Pfam" id="PF01411">
    <property type="entry name" value="tRNA-synt_2c"/>
    <property type="match status" value="1"/>
</dbReference>
<evidence type="ECO:0000313" key="16">
    <source>
        <dbReference type="Proteomes" id="UP001144297"/>
    </source>
</evidence>
<dbReference type="Gene3D" id="3.30.980.10">
    <property type="entry name" value="Threonyl-trna Synthetase, Chain A, domain 2"/>
    <property type="match status" value="1"/>
</dbReference>
<dbReference type="InterPro" id="IPR023033">
    <property type="entry name" value="Ala_tRNA_ligase_euk/bac"/>
</dbReference>
<dbReference type="Gene3D" id="3.30.930.10">
    <property type="entry name" value="Bira Bifunctional Protein, Domain 2"/>
    <property type="match status" value="1"/>
</dbReference>
<dbReference type="InterPro" id="IPR003156">
    <property type="entry name" value="DHHA1_dom"/>
</dbReference>
<dbReference type="PROSITE" id="PS50860">
    <property type="entry name" value="AA_TRNA_LIGASE_II_ALA"/>
    <property type="match status" value="1"/>
</dbReference>
<dbReference type="Pfam" id="PF02272">
    <property type="entry name" value="DHHA1"/>
    <property type="match status" value="1"/>
</dbReference>
<evidence type="ECO:0000256" key="2">
    <source>
        <dbReference type="ARBA" id="ARBA00008226"/>
    </source>
</evidence>
<feature type="binding site" evidence="12">
    <location>
        <position position="668"/>
    </location>
    <ligand>
        <name>Zn(2+)</name>
        <dbReference type="ChEBI" id="CHEBI:29105"/>
    </ligand>
</feature>
<accession>A0A9W6GF14</accession>
<keyword evidence="4 12" id="KW-0436">Ligase</keyword>
<keyword evidence="3 12" id="KW-0820">tRNA-binding</keyword>
<evidence type="ECO:0000313" key="15">
    <source>
        <dbReference type="EMBL" id="GLI54099.1"/>
    </source>
</evidence>
<dbReference type="GO" id="GO:0006419">
    <property type="term" value="P:alanyl-tRNA aminoacylation"/>
    <property type="evidence" value="ECO:0007669"/>
    <property type="project" value="UniProtKB-UniRule"/>
</dbReference>
<comment type="catalytic activity">
    <reaction evidence="12">
        <text>tRNA(Ala) + L-alanine + ATP = L-alanyl-tRNA(Ala) + AMP + diphosphate</text>
        <dbReference type="Rhea" id="RHEA:12540"/>
        <dbReference type="Rhea" id="RHEA-COMP:9657"/>
        <dbReference type="Rhea" id="RHEA-COMP:9923"/>
        <dbReference type="ChEBI" id="CHEBI:30616"/>
        <dbReference type="ChEBI" id="CHEBI:33019"/>
        <dbReference type="ChEBI" id="CHEBI:57972"/>
        <dbReference type="ChEBI" id="CHEBI:78442"/>
        <dbReference type="ChEBI" id="CHEBI:78497"/>
        <dbReference type="ChEBI" id="CHEBI:456215"/>
        <dbReference type="EC" id="6.1.1.7"/>
    </reaction>
</comment>
<feature type="binding site" evidence="12">
    <location>
        <position position="672"/>
    </location>
    <ligand>
        <name>Zn(2+)</name>
        <dbReference type="ChEBI" id="CHEBI:29105"/>
    </ligand>
</feature>
<dbReference type="FunFam" id="3.30.930.10:FF:000004">
    <property type="entry name" value="Alanine--tRNA ligase"/>
    <property type="match status" value="1"/>
</dbReference>
<dbReference type="Gene3D" id="3.10.310.40">
    <property type="match status" value="1"/>
</dbReference>
<comment type="subcellular location">
    <subcellularLocation>
        <location evidence="1 12">Cytoplasm</location>
    </subcellularLocation>
</comment>
<name>A0A9W6GF14_9BACT</name>
<dbReference type="GO" id="GO:0008270">
    <property type="term" value="F:zinc ion binding"/>
    <property type="evidence" value="ECO:0007669"/>
    <property type="project" value="UniProtKB-UniRule"/>
</dbReference>
<sequence length="875" mass="99025">MQSSEIRKLFLDYFVSKGHELVKSSPLIPKDDPSLLFTNAGMVQFKRVFLGEEQRPYSRATTCQKCIRAGGKHSDLENVGFTARHHTFFEMLGNFSFGDYFKRDAILFAWELLTEHFKLPKEKLWVSIYKDDDEAAEIWEEEIGIPSERIVRLGEKDNFWQMGDTGPCGPCSEIIIDQGEDFGCGQPDCSVGCDCDRFLELWNLVFMQYNRDEEGKLTPLPKPSIDTGMGLERITAVKQGKRTNFDTDLFEPIISEICSTLNVKYGKDRKTDISIKVIADHIRAATFLVAEGLIPSNEGRGYVLRRIIRRAGRHIKLLEYDKTAFYRFVEPVVYKLGEVYPEIVSERERIEKIIKIEEERFLRSLEKAQQIFDDIINNLKKTDSKLIPGHEVFKLYDTFGLPFDLIKEMAQDSELQIDEIGFQQELNKQRERARAAQKSEEVGIGEVYKQLRLQAENLRFIGYTDYETETEIYAIVKNSERVKELNKDEEGEVFLFKTPFYAESGGQVGDTGMIVSNSGKAEVYDTKKISGLHCHKVRVIEGTIKEGDKVFAKIDLERRKAIKRNHTATHLLHAALRTVLGEHVKQAGSLVAPDRLRFDFTHFEAVNDEELREIERIVNEKILENLPVKIEIKSLDEALNEGVTALFEDKYEDTVRVVKIVGFSKELCGGTHCDNTGEVGSFYIVSEGSVASGIRRIEAVTGIEAFKCANTNREQLKAISSILKSAEPVKAVERLVAELKEKQQEIEVLKNKLVSQNIEEIVKQAKDINGIKALAVKFDGVDLKSLRTLSDKLKEKLHPAIILLISKSNGQGLLLLSVTKDITNKYDAGKLMRNIVQAVGGKGGGRQETAQGGCPDGESLEKVSEIFYSLIEKQS</sequence>
<dbReference type="InterPro" id="IPR018163">
    <property type="entry name" value="Thr/Ala-tRNA-synth_IIc_edit"/>
</dbReference>
<dbReference type="FunFam" id="3.30.54.20:FF:000001">
    <property type="entry name" value="Alanine--tRNA ligase"/>
    <property type="match status" value="1"/>
</dbReference>
<dbReference type="SUPFAM" id="SSF101353">
    <property type="entry name" value="Putative anticodon-binding domain of alanyl-tRNA synthetase (AlaRS)"/>
    <property type="match status" value="1"/>
</dbReference>
<dbReference type="PANTHER" id="PTHR11777">
    <property type="entry name" value="ALANYL-TRNA SYNTHETASE"/>
    <property type="match status" value="1"/>
</dbReference>
<proteinExistence type="inferred from homology"/>
<keyword evidence="6 12" id="KW-0547">Nucleotide-binding</keyword>
<dbReference type="Proteomes" id="UP001144297">
    <property type="component" value="Unassembled WGS sequence"/>
</dbReference>
<feature type="coiled-coil region" evidence="13">
    <location>
        <begin position="729"/>
        <end position="759"/>
    </location>
</feature>
<organism evidence="15 16">
    <name type="scientific">Thermodesulfovibrio yellowstonii</name>
    <dbReference type="NCBI Taxonomy" id="28262"/>
    <lineage>
        <taxon>Bacteria</taxon>
        <taxon>Pseudomonadati</taxon>
        <taxon>Nitrospirota</taxon>
        <taxon>Thermodesulfovibrionia</taxon>
        <taxon>Thermodesulfovibrionales</taxon>
        <taxon>Thermodesulfovibrionaceae</taxon>
        <taxon>Thermodesulfovibrio</taxon>
    </lineage>
</organism>
<evidence type="ECO:0000256" key="10">
    <source>
        <dbReference type="ARBA" id="ARBA00022917"/>
    </source>
</evidence>
<evidence type="ECO:0000256" key="4">
    <source>
        <dbReference type="ARBA" id="ARBA00022598"/>
    </source>
</evidence>
<evidence type="ECO:0000256" key="12">
    <source>
        <dbReference type="HAMAP-Rule" id="MF_00036"/>
    </source>
</evidence>
<evidence type="ECO:0000256" key="13">
    <source>
        <dbReference type="SAM" id="Coils"/>
    </source>
</evidence>
<comment type="function">
    <text evidence="12">Catalyzes the attachment of alanine to tRNA(Ala) in a two-step reaction: alanine is first activated by ATP to form Ala-AMP and then transferred to the acceptor end of tRNA(Ala). Also edits incorrectly charged Ser-tRNA(Ala) and Gly-tRNA(Ala) via its editing domain.</text>
</comment>
<gene>
    <name evidence="12 15" type="primary">alaS</name>
    <name evidence="15" type="ORF">TISLANDTSLP1_17920</name>
</gene>